<keyword evidence="6" id="KW-0812">Transmembrane</keyword>
<dbReference type="PROSITE" id="PS50894">
    <property type="entry name" value="HPT"/>
    <property type="match status" value="1"/>
</dbReference>
<evidence type="ECO:0000259" key="18">
    <source>
        <dbReference type="PROSITE" id="PS50894"/>
    </source>
</evidence>
<dbReference type="InterPro" id="IPR011006">
    <property type="entry name" value="CheY-like_superfamily"/>
</dbReference>
<dbReference type="PROSITE" id="PS50110">
    <property type="entry name" value="RESPONSE_REGULATORY"/>
    <property type="match status" value="1"/>
</dbReference>
<dbReference type="SMART" id="SM00062">
    <property type="entry name" value="PBPb"/>
    <property type="match status" value="2"/>
</dbReference>
<evidence type="ECO:0000256" key="9">
    <source>
        <dbReference type="ARBA" id="ARBA00022989"/>
    </source>
</evidence>
<dbReference type="InterPro" id="IPR001638">
    <property type="entry name" value="Solute-binding_3/MltF_N"/>
</dbReference>
<feature type="domain" description="Response regulatory" evidence="17">
    <location>
        <begin position="1125"/>
        <end position="1285"/>
    </location>
</feature>
<evidence type="ECO:0000313" key="19">
    <source>
        <dbReference type="EMBL" id="PSW23209.1"/>
    </source>
</evidence>
<gene>
    <name evidence="19" type="ORF">C9I94_16425</name>
</gene>
<keyword evidence="14" id="KW-0175">Coiled coil</keyword>
<keyword evidence="11" id="KW-0472">Membrane</keyword>
<feature type="domain" description="Histidine kinase" evidence="16">
    <location>
        <begin position="722"/>
        <end position="951"/>
    </location>
</feature>
<name>A0A2T3P3W0_9GAMM</name>
<dbReference type="RefSeq" id="WP_107302895.1">
    <property type="nucleotide sequence ID" value="NZ_AP024852.1"/>
</dbReference>
<evidence type="ECO:0000256" key="15">
    <source>
        <dbReference type="SAM" id="MobiDB-lite"/>
    </source>
</evidence>
<evidence type="ECO:0000256" key="1">
    <source>
        <dbReference type="ARBA" id="ARBA00000085"/>
    </source>
</evidence>
<evidence type="ECO:0000256" key="10">
    <source>
        <dbReference type="ARBA" id="ARBA00023012"/>
    </source>
</evidence>
<organism evidence="19 20">
    <name type="scientific">Photobacterium swingsii</name>
    <dbReference type="NCBI Taxonomy" id="680026"/>
    <lineage>
        <taxon>Bacteria</taxon>
        <taxon>Pseudomonadati</taxon>
        <taxon>Pseudomonadota</taxon>
        <taxon>Gammaproteobacteria</taxon>
        <taxon>Vibrionales</taxon>
        <taxon>Vibrionaceae</taxon>
        <taxon>Photobacterium</taxon>
    </lineage>
</organism>
<keyword evidence="5 13" id="KW-0597">Phosphoprotein</keyword>
<accession>A0A2T3P3W0</accession>
<evidence type="ECO:0000256" key="11">
    <source>
        <dbReference type="ARBA" id="ARBA00023136"/>
    </source>
</evidence>
<dbReference type="Gene3D" id="3.40.50.2300">
    <property type="match status" value="1"/>
</dbReference>
<evidence type="ECO:0000259" key="17">
    <source>
        <dbReference type="PROSITE" id="PS50110"/>
    </source>
</evidence>
<evidence type="ECO:0000259" key="16">
    <source>
        <dbReference type="PROSITE" id="PS50109"/>
    </source>
</evidence>
<dbReference type="InterPro" id="IPR008207">
    <property type="entry name" value="Sig_transdc_His_kin_Hpt_dom"/>
</dbReference>
<dbReference type="SUPFAM" id="SSF53850">
    <property type="entry name" value="Periplasmic binding protein-like II"/>
    <property type="match status" value="2"/>
</dbReference>
<dbReference type="SMART" id="SM00388">
    <property type="entry name" value="HisKA"/>
    <property type="match status" value="1"/>
</dbReference>
<feature type="modified residue" description="Phosphohistidine" evidence="12">
    <location>
        <position position="1442"/>
    </location>
</feature>
<dbReference type="PANTHER" id="PTHR45339:SF1">
    <property type="entry name" value="HYBRID SIGNAL TRANSDUCTION HISTIDINE KINASE J"/>
    <property type="match status" value="1"/>
</dbReference>
<dbReference type="GO" id="GO:0005886">
    <property type="term" value="C:plasma membrane"/>
    <property type="evidence" value="ECO:0007669"/>
    <property type="project" value="UniProtKB-SubCell"/>
</dbReference>
<dbReference type="Pfam" id="PF01627">
    <property type="entry name" value="Hpt"/>
    <property type="match status" value="1"/>
</dbReference>
<dbReference type="Gene3D" id="1.20.120.160">
    <property type="entry name" value="HPT domain"/>
    <property type="match status" value="1"/>
</dbReference>
<evidence type="ECO:0000256" key="12">
    <source>
        <dbReference type="PROSITE-ProRule" id="PRU00110"/>
    </source>
</evidence>
<dbReference type="SUPFAM" id="SSF55785">
    <property type="entry name" value="PYP-like sensor domain (PAS domain)"/>
    <property type="match status" value="1"/>
</dbReference>
<dbReference type="InterPro" id="IPR003661">
    <property type="entry name" value="HisK_dim/P_dom"/>
</dbReference>
<dbReference type="PRINTS" id="PR00344">
    <property type="entry name" value="BCTRLSENSOR"/>
</dbReference>
<evidence type="ECO:0000256" key="2">
    <source>
        <dbReference type="ARBA" id="ARBA00004651"/>
    </source>
</evidence>
<dbReference type="Pfam" id="PF00072">
    <property type="entry name" value="Response_reg"/>
    <property type="match status" value="1"/>
</dbReference>
<dbReference type="CDD" id="cd00082">
    <property type="entry name" value="HisKA"/>
    <property type="match status" value="1"/>
</dbReference>
<dbReference type="PROSITE" id="PS50109">
    <property type="entry name" value="HIS_KIN"/>
    <property type="match status" value="1"/>
</dbReference>
<dbReference type="Gene3D" id="3.30.450.20">
    <property type="entry name" value="PAS domain"/>
    <property type="match status" value="1"/>
</dbReference>
<keyword evidence="7" id="KW-0547">Nucleotide-binding</keyword>
<evidence type="ECO:0000256" key="4">
    <source>
        <dbReference type="ARBA" id="ARBA00022475"/>
    </source>
</evidence>
<sequence>MHSRLQFYIICRKLIQHSRAITLILLMTLLPSMSLANSTTTLALKDQPPVLRVGLPAYDLVPYSYQREISNGGLVTEGLLITMLELIAIQAEFEFEIRLYPTYSDVISAFKANELDMLIGVSATLERQHYMAFSDPMFSIRRAVITQQKTISSLQDLTGSTLAIEKGFALNELLPSILPQSKILTENSSQDALSAVRANRSDGYIGDALALSTMLRDQNFNDLTLSVLPDLPADHLHIAVQKGKHKLLTRINFALEDIKDNALQAIYNQWLTPSQHTMMVNYGQIGLTQDEQNWLEQHPQISVGVHRRWAPFDFINRKNQHDGLSADVLNLLGNMLSVQFTPTAQPEFSSTQEAFADGELMMLAATTPTKETLRVMDFSLPYTYEPWVILSRADQLTNFMPSSTERVAIITGSGGEALLPTLCLSCVPVPFINHVSAFQALQKSEVDNALASLHFASELLHTDYVGQFKISGKISEQNQVPLSFAINFRHPMLLSIINKAIGAIPASELSRLEKKWLTYEYQEGLSPREVAKWAGLLTLLITVVITCIVLWNRKMAEEIQQRKQAELRAKAAELHLHKLADNIDGVVLQHVQTLVDRPLHFHYSFVSAGVQDMFGFDVATVEANPHCLFEQIIALDYDELESSMLLALQLGHWESERKIKGDDGKNKWVQFKSQITARDAHSYDWNTVITDISLLKQQQLALENARHKAEIATAAKSQFLATISHEVRTPISGILGLLELMQEHTLNDELQSLHGGLNQSARNLLHIVNDVLDYSKIEAGKLDINPTDIELGKVLTRIVQPQSIHAQQKGLAFHYWQDPRLAQWLFADDIRIHQILNNFLNNAIKFTEHGVVSLSVDVLDSPVEGHTEGQPSSQQIKLTVSDTGIGIPKDKQHALFQPFEQADSTTSRRFGGTGLGLAIARKLIEQMQGTLQLESEEGKGSQFSVTFEIPLSQQQPETPKALALPPIARCHATRPPQTCKSNHCLILGYFIQQEELCRYLKHLGYSLQFIKAEHLDLLQSQIEAYQPQQVIIAMSLWQQLAITDAWVQQLTVSSNIIVINQNPMLSPEPLGMSWCLSVNPLLPDNLIHVLTKPVSHEPIITQADNHHSNHLPAESREQAEDAGRLILVAEDHPINQQVIRKQLERIGVQADIVENGVQALESLNTHRYGLLLTDCHMPEMDGYTLAASIRSQETRCEERFSSAITPSELIEMGRSFSAQYEALLQAEKHKLAHFDPKNRWQLPIVALTANAVQGEDAHCFEHGMNDFLVKPVSIEQLRITIEKWLPPYNEPSIDQTVDIENSTVEAEDAAREGKYSETDSADLSETISQDMTDDFSSLFGTIDSAFHQANSESRQDSSDRSSDSSNTGPSLAINNNAQQANQTACLSPQVQINKPLLLALFGDESTVDNLIAEFIDSHLKDMTQLTEALSQDYYQQASEIAHRMKGSAKMIACDEIAVPLGHIETLALARFNQCVAQQELGLNQNETASIDRELNEFIKQLEVETSDLLASQKWEEQNRSHERN</sequence>
<dbReference type="InterPro" id="IPR005467">
    <property type="entry name" value="His_kinase_dom"/>
</dbReference>
<evidence type="ECO:0000313" key="20">
    <source>
        <dbReference type="Proteomes" id="UP000240481"/>
    </source>
</evidence>
<dbReference type="SMART" id="SM00448">
    <property type="entry name" value="REC"/>
    <property type="match status" value="1"/>
</dbReference>
<keyword evidence="9" id="KW-1133">Transmembrane helix</keyword>
<dbReference type="InterPro" id="IPR036097">
    <property type="entry name" value="HisK_dim/P_sf"/>
</dbReference>
<keyword evidence="4" id="KW-1003">Cell membrane</keyword>
<dbReference type="CDD" id="cd01007">
    <property type="entry name" value="PBP2_BvgS_HisK_like"/>
    <property type="match status" value="2"/>
</dbReference>
<dbReference type="InterPro" id="IPR004358">
    <property type="entry name" value="Sig_transdc_His_kin-like_C"/>
</dbReference>
<dbReference type="SUPFAM" id="SSF47384">
    <property type="entry name" value="Homodimeric domain of signal transducing histidine kinase"/>
    <property type="match status" value="1"/>
</dbReference>
<evidence type="ECO:0000256" key="5">
    <source>
        <dbReference type="ARBA" id="ARBA00022553"/>
    </source>
</evidence>
<dbReference type="Proteomes" id="UP000240481">
    <property type="component" value="Unassembled WGS sequence"/>
</dbReference>
<keyword evidence="8" id="KW-0067">ATP-binding</keyword>
<protein>
    <recommendedName>
        <fullName evidence="3">histidine kinase</fullName>
        <ecNumber evidence="3">2.7.13.3</ecNumber>
    </recommendedName>
</protein>
<feature type="compositionally biased region" description="Basic and acidic residues" evidence="15">
    <location>
        <begin position="1353"/>
        <end position="1362"/>
    </location>
</feature>
<feature type="coiled-coil region" evidence="14">
    <location>
        <begin position="555"/>
        <end position="582"/>
    </location>
</feature>
<proteinExistence type="predicted"/>
<dbReference type="Pfam" id="PF00497">
    <property type="entry name" value="SBP_bac_3"/>
    <property type="match status" value="2"/>
</dbReference>
<comment type="caution">
    <text evidence="19">The sequence shown here is derived from an EMBL/GenBank/DDBJ whole genome shotgun (WGS) entry which is preliminary data.</text>
</comment>
<dbReference type="InterPro" id="IPR001789">
    <property type="entry name" value="Sig_transdc_resp-reg_receiver"/>
</dbReference>
<dbReference type="EMBL" id="PYLZ01000009">
    <property type="protein sequence ID" value="PSW23209.1"/>
    <property type="molecule type" value="Genomic_DNA"/>
</dbReference>
<feature type="region of interest" description="Disordered" evidence="15">
    <location>
        <begin position="1303"/>
        <end position="1323"/>
    </location>
</feature>
<dbReference type="SUPFAM" id="SSF52172">
    <property type="entry name" value="CheY-like"/>
    <property type="match status" value="1"/>
</dbReference>
<dbReference type="SMART" id="SM00387">
    <property type="entry name" value="HATPase_c"/>
    <property type="match status" value="1"/>
</dbReference>
<dbReference type="SUPFAM" id="SSF55874">
    <property type="entry name" value="ATPase domain of HSP90 chaperone/DNA topoisomerase II/histidine kinase"/>
    <property type="match status" value="1"/>
</dbReference>
<dbReference type="OrthoDB" id="9810730at2"/>
<dbReference type="CDD" id="cd17546">
    <property type="entry name" value="REC_hyHK_CKI1_RcsC-like"/>
    <property type="match status" value="1"/>
</dbReference>
<dbReference type="InterPro" id="IPR036641">
    <property type="entry name" value="HPT_dom_sf"/>
</dbReference>
<dbReference type="Gene3D" id="1.10.287.130">
    <property type="match status" value="1"/>
</dbReference>
<dbReference type="InterPro" id="IPR036890">
    <property type="entry name" value="HATPase_C_sf"/>
</dbReference>
<dbReference type="InterPro" id="IPR003594">
    <property type="entry name" value="HATPase_dom"/>
</dbReference>
<dbReference type="PANTHER" id="PTHR45339">
    <property type="entry name" value="HYBRID SIGNAL TRANSDUCTION HISTIDINE KINASE J"/>
    <property type="match status" value="1"/>
</dbReference>
<keyword evidence="20" id="KW-1185">Reference proteome</keyword>
<keyword evidence="10" id="KW-0902">Two-component regulatory system</keyword>
<dbReference type="CDD" id="cd16922">
    <property type="entry name" value="HATPase_EvgS-ArcB-TorS-like"/>
    <property type="match status" value="1"/>
</dbReference>
<evidence type="ECO:0000256" key="13">
    <source>
        <dbReference type="PROSITE-ProRule" id="PRU00169"/>
    </source>
</evidence>
<dbReference type="Gene3D" id="3.40.190.10">
    <property type="entry name" value="Periplasmic binding protein-like II"/>
    <property type="match status" value="4"/>
</dbReference>
<evidence type="ECO:0000256" key="7">
    <source>
        <dbReference type="ARBA" id="ARBA00022741"/>
    </source>
</evidence>
<evidence type="ECO:0000256" key="6">
    <source>
        <dbReference type="ARBA" id="ARBA00022692"/>
    </source>
</evidence>
<feature type="modified residue" description="4-aspartylphosphate" evidence="13">
    <location>
        <position position="1174"/>
    </location>
</feature>
<dbReference type="Gene3D" id="3.30.565.10">
    <property type="entry name" value="Histidine kinase-like ATPase, C-terminal domain"/>
    <property type="match status" value="1"/>
</dbReference>
<dbReference type="FunFam" id="3.30.565.10:FF:000010">
    <property type="entry name" value="Sensor histidine kinase RcsC"/>
    <property type="match status" value="1"/>
</dbReference>
<dbReference type="GO" id="GO:0000155">
    <property type="term" value="F:phosphorelay sensor kinase activity"/>
    <property type="evidence" value="ECO:0007669"/>
    <property type="project" value="InterPro"/>
</dbReference>
<evidence type="ECO:0000256" key="14">
    <source>
        <dbReference type="SAM" id="Coils"/>
    </source>
</evidence>
<feature type="region of interest" description="Disordered" evidence="15">
    <location>
        <begin position="1348"/>
        <end position="1373"/>
    </location>
</feature>
<evidence type="ECO:0000256" key="8">
    <source>
        <dbReference type="ARBA" id="ARBA00022840"/>
    </source>
</evidence>
<reference evidence="19 20" key="1">
    <citation type="submission" date="2018-01" db="EMBL/GenBank/DDBJ databases">
        <title>Whole genome sequencing of Histamine producing bacteria.</title>
        <authorList>
            <person name="Butler K."/>
        </authorList>
    </citation>
    <scope>NUCLEOTIDE SEQUENCE [LARGE SCALE GENOMIC DNA]</scope>
    <source>
        <strain evidence="19 20">DSM 24669</strain>
    </source>
</reference>
<dbReference type="Pfam" id="PF02518">
    <property type="entry name" value="HATPase_c"/>
    <property type="match status" value="1"/>
</dbReference>
<evidence type="ECO:0000256" key="3">
    <source>
        <dbReference type="ARBA" id="ARBA00012438"/>
    </source>
</evidence>
<dbReference type="InterPro" id="IPR035965">
    <property type="entry name" value="PAS-like_dom_sf"/>
</dbReference>
<feature type="domain" description="HPt" evidence="18">
    <location>
        <begin position="1403"/>
        <end position="1512"/>
    </location>
</feature>
<comment type="subcellular location">
    <subcellularLocation>
        <location evidence="2">Cell membrane</location>
        <topology evidence="2">Multi-pass membrane protein</topology>
    </subcellularLocation>
</comment>
<feature type="compositionally biased region" description="Basic and acidic residues" evidence="15">
    <location>
        <begin position="1308"/>
        <end position="1317"/>
    </location>
</feature>
<dbReference type="EC" id="2.7.13.3" evidence="3"/>
<comment type="catalytic activity">
    <reaction evidence="1">
        <text>ATP + protein L-histidine = ADP + protein N-phospho-L-histidine.</text>
        <dbReference type="EC" id="2.7.13.3"/>
    </reaction>
</comment>
<dbReference type="Pfam" id="PF00512">
    <property type="entry name" value="HisKA"/>
    <property type="match status" value="1"/>
</dbReference>
<dbReference type="GO" id="GO:0005524">
    <property type="term" value="F:ATP binding"/>
    <property type="evidence" value="ECO:0007669"/>
    <property type="project" value="UniProtKB-KW"/>
</dbReference>
<dbReference type="SUPFAM" id="SSF47226">
    <property type="entry name" value="Histidine-containing phosphotransfer domain, HPT domain"/>
    <property type="match status" value="1"/>
</dbReference>